<dbReference type="InterPro" id="IPR005183">
    <property type="entry name" value="DUF305_CopM-like"/>
</dbReference>
<dbReference type="EMBL" id="CP141059">
    <property type="protein sequence ID" value="WQQ27645.1"/>
    <property type="molecule type" value="Genomic_DNA"/>
</dbReference>
<evidence type="ECO:0000256" key="1">
    <source>
        <dbReference type="SAM" id="MobiDB-lite"/>
    </source>
</evidence>
<organism evidence="4 5">
    <name type="scientific">Nocardioides bizhenqiangii</name>
    <dbReference type="NCBI Taxonomy" id="3095076"/>
    <lineage>
        <taxon>Bacteria</taxon>
        <taxon>Bacillati</taxon>
        <taxon>Actinomycetota</taxon>
        <taxon>Actinomycetes</taxon>
        <taxon>Propionibacteriales</taxon>
        <taxon>Nocardioidaceae</taxon>
        <taxon>Nocardioides</taxon>
    </lineage>
</organism>
<evidence type="ECO:0000259" key="3">
    <source>
        <dbReference type="Pfam" id="PF03713"/>
    </source>
</evidence>
<dbReference type="RefSeq" id="WP_322458186.1">
    <property type="nucleotide sequence ID" value="NZ_CP141059.1"/>
</dbReference>
<keyword evidence="5" id="KW-1185">Reference proteome</keyword>
<keyword evidence="2" id="KW-0732">Signal</keyword>
<feature type="signal peptide" evidence="2">
    <location>
        <begin position="1"/>
        <end position="17"/>
    </location>
</feature>
<gene>
    <name evidence="4" type="ORF">SHK19_05270</name>
</gene>
<sequence length="220" mass="24053">MRTTLRLLAAASAAALALSGCTSDGDDSEPESDSPVVQLGAPGETNRTLSPEEVEGLDQPEHTEADVAFVQNMLPHHQQALTMTAMVDERSASRKVGLLAERIEISQTDEIAQMEGWLTERDEALPGEHAHHGGHAELMPGMLTGPELAQLRAARGERFDRLFLNYMIRHHEGAVIMVEDLLTGEDGGQEPEVFQLARHIESDQLVEIARMKRMLVDGSS</sequence>
<dbReference type="Proteomes" id="UP001327225">
    <property type="component" value="Chromosome"/>
</dbReference>
<dbReference type="Pfam" id="PF03713">
    <property type="entry name" value="DUF305"/>
    <property type="match status" value="1"/>
</dbReference>
<proteinExistence type="predicted"/>
<feature type="region of interest" description="Disordered" evidence="1">
    <location>
        <begin position="20"/>
        <end position="55"/>
    </location>
</feature>
<accession>A0ABZ0ZUA3</accession>
<dbReference type="PANTHER" id="PTHR36933">
    <property type="entry name" value="SLL0788 PROTEIN"/>
    <property type="match status" value="1"/>
</dbReference>
<evidence type="ECO:0000313" key="4">
    <source>
        <dbReference type="EMBL" id="WQQ27645.1"/>
    </source>
</evidence>
<feature type="chain" id="PRO_5046016822" evidence="2">
    <location>
        <begin position="18"/>
        <end position="220"/>
    </location>
</feature>
<dbReference type="PROSITE" id="PS51257">
    <property type="entry name" value="PROKAR_LIPOPROTEIN"/>
    <property type="match status" value="1"/>
</dbReference>
<dbReference type="InterPro" id="IPR012347">
    <property type="entry name" value="Ferritin-like"/>
</dbReference>
<evidence type="ECO:0000256" key="2">
    <source>
        <dbReference type="SAM" id="SignalP"/>
    </source>
</evidence>
<dbReference type="PANTHER" id="PTHR36933:SF1">
    <property type="entry name" value="SLL0788 PROTEIN"/>
    <property type="match status" value="1"/>
</dbReference>
<dbReference type="Gene3D" id="1.20.1260.10">
    <property type="match status" value="1"/>
</dbReference>
<name>A0ABZ0ZUA3_9ACTN</name>
<reference evidence="5" key="1">
    <citation type="submission" date="2023-12" db="EMBL/GenBank/DDBJ databases">
        <title>Novel species in genus Nocardioides.</title>
        <authorList>
            <person name="Zhou H."/>
        </authorList>
    </citation>
    <scope>NUCLEOTIDE SEQUENCE [LARGE SCALE GENOMIC DNA]</scope>
    <source>
        <strain evidence="5">HM61</strain>
    </source>
</reference>
<protein>
    <submittedName>
        <fullName evidence="4">DUF305 domain-containing protein</fullName>
    </submittedName>
</protein>
<evidence type="ECO:0000313" key="5">
    <source>
        <dbReference type="Proteomes" id="UP001327225"/>
    </source>
</evidence>
<feature type="domain" description="DUF305" evidence="3">
    <location>
        <begin position="66"/>
        <end position="215"/>
    </location>
</feature>